<evidence type="ECO:0000313" key="4">
    <source>
        <dbReference type="Proteomes" id="UP001396898"/>
    </source>
</evidence>
<dbReference type="InterPro" id="IPR020845">
    <property type="entry name" value="AMP-binding_CS"/>
</dbReference>
<evidence type="ECO:0000259" key="2">
    <source>
        <dbReference type="Pfam" id="PF00501"/>
    </source>
</evidence>
<dbReference type="PANTHER" id="PTHR43201">
    <property type="entry name" value="ACYL-COA SYNTHETASE"/>
    <property type="match status" value="1"/>
</dbReference>
<dbReference type="Gene3D" id="3.40.50.12780">
    <property type="entry name" value="N-terminal domain of ligase-like"/>
    <property type="match status" value="1"/>
</dbReference>
<dbReference type="InterPro" id="IPR042099">
    <property type="entry name" value="ANL_N_sf"/>
</dbReference>
<dbReference type="Proteomes" id="UP001396898">
    <property type="component" value="Unassembled WGS sequence"/>
</dbReference>
<proteinExistence type="inferred from homology"/>
<comment type="caution">
    <text evidence="3">The sequence shown here is derived from an EMBL/GenBank/DDBJ whole genome shotgun (WGS) entry which is preliminary data.</text>
</comment>
<gene>
    <name evidence="3" type="ORF">PG991_014658</name>
</gene>
<dbReference type="PANTHER" id="PTHR43201:SF8">
    <property type="entry name" value="ACYL-COA SYNTHETASE FAMILY MEMBER 3"/>
    <property type="match status" value="1"/>
</dbReference>
<accession>A0ABR1R446</accession>
<evidence type="ECO:0000256" key="1">
    <source>
        <dbReference type="ARBA" id="ARBA00006432"/>
    </source>
</evidence>
<dbReference type="InterPro" id="IPR000873">
    <property type="entry name" value="AMP-dep_synth/lig_dom"/>
</dbReference>
<sequence>MPTSTAAQDGEIPSITEEASQKHTIRPFMRANFDLTSYQPLDDGDVTRVQSLIELIDFNHAHNASHTFCIQAKSDGGLSPITHAEFKVTVSRCAIWAHDTLSGTVVPNDITTADKAPVALLMESDVGLVIHEFALISNGTPPLVLSPRLPLVAMEGLLKTVSAKTIIVSRRFSVGLKSVLDGLVSKGISVIVGKPYEDFLQPGVDEGNLPPFPKPKTLDDTILLFHSSGSTGLPKPIPLTHRMLLSAVNCHEFHTEAQAQGLNLTTLPMFHGFGLVAPGLSMSVGKTALFPASDGIPNAHSILELIRKTKARSMMTVPFLLDDICNLPDEEGIKALAHMDVVGTGGAALSAGVGYRLAAGGVKLLNFYGVTETGPLSLTFVPTADYDWRFFRLRNDIEFKIAELEPRGNERRFRLTVFTPGKKEGFEIADQLIRNEKHPETDFAVVGRDDDIIVLATGEKTDPLILENMLNGAPMVKSAVAFGDSRFNLGVIVESQHELNTPEAASAFRDFVWSVVEAAGQKMDSSARVPSADAIIIVPTSMTVPRTDKGSIARKEAHALLTKEIDQVYKKLLLAATDATGLLDLDNVEESLSALVRQHIVFRTATPDWNTETNLFEMGIDSLEIQQLRRIIVVAASKTPGLDGVELPN</sequence>
<organism evidence="3 4">
    <name type="scientific">Apiospora marii</name>
    <dbReference type="NCBI Taxonomy" id="335849"/>
    <lineage>
        <taxon>Eukaryota</taxon>
        <taxon>Fungi</taxon>
        <taxon>Dikarya</taxon>
        <taxon>Ascomycota</taxon>
        <taxon>Pezizomycotina</taxon>
        <taxon>Sordariomycetes</taxon>
        <taxon>Xylariomycetidae</taxon>
        <taxon>Amphisphaeriales</taxon>
        <taxon>Apiosporaceae</taxon>
        <taxon>Apiospora</taxon>
    </lineage>
</organism>
<feature type="domain" description="AMP-dependent synthetase/ligase" evidence="2">
    <location>
        <begin position="116"/>
        <end position="388"/>
    </location>
</feature>
<keyword evidence="4" id="KW-1185">Reference proteome</keyword>
<dbReference type="PROSITE" id="PS00455">
    <property type="entry name" value="AMP_BINDING"/>
    <property type="match status" value="1"/>
</dbReference>
<protein>
    <recommendedName>
        <fullName evidence="2">AMP-dependent synthetase/ligase domain-containing protein</fullName>
    </recommendedName>
</protein>
<dbReference type="SUPFAM" id="SSF56801">
    <property type="entry name" value="Acetyl-CoA synthetase-like"/>
    <property type="match status" value="1"/>
</dbReference>
<evidence type="ECO:0000313" key="3">
    <source>
        <dbReference type="EMBL" id="KAK7998983.1"/>
    </source>
</evidence>
<name>A0ABR1R446_9PEZI</name>
<dbReference type="EMBL" id="JAQQWI010000019">
    <property type="protein sequence ID" value="KAK7998983.1"/>
    <property type="molecule type" value="Genomic_DNA"/>
</dbReference>
<dbReference type="Pfam" id="PF00501">
    <property type="entry name" value="AMP-binding"/>
    <property type="match status" value="1"/>
</dbReference>
<dbReference type="Pfam" id="PF23562">
    <property type="entry name" value="AMP-binding_C_3"/>
    <property type="match status" value="1"/>
</dbReference>
<comment type="similarity">
    <text evidence="1">Belongs to the ATP-dependent AMP-binding enzyme family.</text>
</comment>
<reference evidence="3 4" key="1">
    <citation type="submission" date="2023-01" db="EMBL/GenBank/DDBJ databases">
        <title>Analysis of 21 Apiospora genomes using comparative genomics revels a genus with tremendous synthesis potential of carbohydrate active enzymes and secondary metabolites.</title>
        <authorList>
            <person name="Sorensen T."/>
        </authorList>
    </citation>
    <scope>NUCLEOTIDE SEQUENCE [LARGE SCALE GENOMIC DNA]</scope>
    <source>
        <strain evidence="3 4">CBS 20057</strain>
    </source>
</reference>